<name>A0A7V5PQF8_CALAY</name>
<dbReference type="Pfam" id="PF00881">
    <property type="entry name" value="Nitroreductase"/>
    <property type="match status" value="1"/>
</dbReference>
<dbReference type="GO" id="GO:0016491">
    <property type="term" value="F:oxidoreductase activity"/>
    <property type="evidence" value="ECO:0007669"/>
    <property type="project" value="UniProtKB-KW"/>
</dbReference>
<accession>A0A7V5PQF8</accession>
<sequence>MKIRDLIIRNRTCRRFDQTASIQMATLRELVDLARLSASSANLQPLKYILSTDPATNEVIFEQLAWAGYLTDWPGPQEGERPVAYIIILGDRKIKFPIDCDHGIAAQSIMLGATERGYSGCIISAVKRRELARRLAIPEHLEIMLVLALGKCAEKVVLEEVGEKGDIRYWRDEQDVHHVPKRKLTEIIIKEYAQSE</sequence>
<reference evidence="4" key="1">
    <citation type="journal article" date="2020" name="mSystems">
        <title>Genome- and Community-Level Interaction Insights into Carbon Utilization and Element Cycling Functions of Hydrothermarchaeota in Hydrothermal Sediment.</title>
        <authorList>
            <person name="Zhou Z."/>
            <person name="Liu Y."/>
            <person name="Xu W."/>
            <person name="Pan J."/>
            <person name="Luo Z.H."/>
            <person name="Li M."/>
        </authorList>
    </citation>
    <scope>NUCLEOTIDE SEQUENCE [LARGE SCALE GENOMIC DNA]</scope>
    <source>
        <strain evidence="4">HyVt-527</strain>
    </source>
</reference>
<gene>
    <name evidence="4" type="ORF">ENJ89_06695</name>
</gene>
<keyword evidence="2" id="KW-0560">Oxidoreductase</keyword>
<evidence type="ECO:0000313" key="4">
    <source>
        <dbReference type="EMBL" id="HHJ52865.1"/>
    </source>
</evidence>
<evidence type="ECO:0000259" key="3">
    <source>
        <dbReference type="Pfam" id="PF00881"/>
    </source>
</evidence>
<dbReference type="SUPFAM" id="SSF55469">
    <property type="entry name" value="FMN-dependent nitroreductase-like"/>
    <property type="match status" value="1"/>
</dbReference>
<dbReference type="AlphaFoldDB" id="A0A7V5PQF8"/>
<dbReference type="Proteomes" id="UP000886124">
    <property type="component" value="Unassembled WGS sequence"/>
</dbReference>
<dbReference type="InterPro" id="IPR023312">
    <property type="entry name" value="Put_nitroreductase_C_bac"/>
</dbReference>
<dbReference type="PANTHER" id="PTHR43673:SF10">
    <property type="entry name" value="NADH DEHYDROGENASE_NAD(P)H NITROREDUCTASE XCC3605-RELATED"/>
    <property type="match status" value="1"/>
</dbReference>
<comment type="similarity">
    <text evidence="1">Belongs to the nitroreductase family.</text>
</comment>
<organism evidence="4">
    <name type="scientific">Caldithrix abyssi</name>
    <dbReference type="NCBI Taxonomy" id="187145"/>
    <lineage>
        <taxon>Bacteria</taxon>
        <taxon>Pseudomonadati</taxon>
        <taxon>Calditrichota</taxon>
        <taxon>Calditrichia</taxon>
        <taxon>Calditrichales</taxon>
        <taxon>Calditrichaceae</taxon>
        <taxon>Caldithrix</taxon>
    </lineage>
</organism>
<dbReference type="InterPro" id="IPR000415">
    <property type="entry name" value="Nitroreductase-like"/>
</dbReference>
<evidence type="ECO:0000256" key="2">
    <source>
        <dbReference type="ARBA" id="ARBA00023002"/>
    </source>
</evidence>
<evidence type="ECO:0000256" key="1">
    <source>
        <dbReference type="ARBA" id="ARBA00007118"/>
    </source>
</evidence>
<dbReference type="PANTHER" id="PTHR43673">
    <property type="entry name" value="NAD(P)H NITROREDUCTASE YDGI-RELATED"/>
    <property type="match status" value="1"/>
</dbReference>
<dbReference type="EMBL" id="DROD01000449">
    <property type="protein sequence ID" value="HHJ52865.1"/>
    <property type="molecule type" value="Genomic_DNA"/>
</dbReference>
<proteinExistence type="inferred from homology"/>
<comment type="caution">
    <text evidence="4">The sequence shown here is derived from an EMBL/GenBank/DDBJ whole genome shotgun (WGS) entry which is preliminary data.</text>
</comment>
<feature type="domain" description="Nitroreductase" evidence="3">
    <location>
        <begin position="11"/>
        <end position="151"/>
    </location>
</feature>
<protein>
    <submittedName>
        <fullName evidence="4">Nitroreductase family protein</fullName>
    </submittedName>
</protein>
<dbReference type="InterPro" id="IPR029479">
    <property type="entry name" value="Nitroreductase"/>
</dbReference>
<dbReference type="CDD" id="cd02062">
    <property type="entry name" value="Nitro_FMN_reductase"/>
    <property type="match status" value="1"/>
</dbReference>
<dbReference type="Gene3D" id="2.20.180.10">
    <property type="entry name" value="putative fmn-dependent nitroreductase like domains"/>
    <property type="match status" value="1"/>
</dbReference>
<dbReference type="Gene3D" id="3.40.109.10">
    <property type="entry name" value="NADH Oxidase"/>
    <property type="match status" value="1"/>
</dbReference>